<accession>A0A814ST57</accession>
<keyword evidence="2" id="KW-1185">Reference proteome</keyword>
<organism evidence="1 2">
    <name type="scientific">Brachionus calyciflorus</name>
    <dbReference type="NCBI Taxonomy" id="104777"/>
    <lineage>
        <taxon>Eukaryota</taxon>
        <taxon>Metazoa</taxon>
        <taxon>Spiralia</taxon>
        <taxon>Gnathifera</taxon>
        <taxon>Rotifera</taxon>
        <taxon>Eurotatoria</taxon>
        <taxon>Monogononta</taxon>
        <taxon>Pseudotrocha</taxon>
        <taxon>Ploima</taxon>
        <taxon>Brachionidae</taxon>
        <taxon>Brachionus</taxon>
    </lineage>
</organism>
<protein>
    <submittedName>
        <fullName evidence="1">Uncharacterized protein</fullName>
    </submittedName>
</protein>
<proteinExistence type="predicted"/>
<dbReference type="EMBL" id="CAJNOC010012000">
    <property type="protein sequence ID" value="CAF1151509.1"/>
    <property type="molecule type" value="Genomic_DNA"/>
</dbReference>
<evidence type="ECO:0000313" key="1">
    <source>
        <dbReference type="EMBL" id="CAF1151509.1"/>
    </source>
</evidence>
<dbReference type="Proteomes" id="UP000663879">
    <property type="component" value="Unassembled WGS sequence"/>
</dbReference>
<gene>
    <name evidence="1" type="ORF">OXX778_LOCUS23307</name>
</gene>
<evidence type="ECO:0000313" key="2">
    <source>
        <dbReference type="Proteomes" id="UP000663879"/>
    </source>
</evidence>
<sequence length="116" mass="13150">TTEQHESHDSDDVEAYKLIIQDEFNNKVGTEMSSISQTTICGNVIEVITDITIKQTPREINSALRDEVKRRINESTGLNLETVTQPMEYESLKSESSVTIVLYLFYLIAHAIKNNT</sequence>
<name>A0A814ST57_9BILA</name>
<reference evidence="1" key="1">
    <citation type="submission" date="2021-02" db="EMBL/GenBank/DDBJ databases">
        <authorList>
            <person name="Nowell W R."/>
        </authorList>
    </citation>
    <scope>NUCLEOTIDE SEQUENCE</scope>
    <source>
        <strain evidence="1">Ploen Becks lab</strain>
    </source>
</reference>
<feature type="non-terminal residue" evidence="1">
    <location>
        <position position="1"/>
    </location>
</feature>
<dbReference type="AlphaFoldDB" id="A0A814ST57"/>
<comment type="caution">
    <text evidence="1">The sequence shown here is derived from an EMBL/GenBank/DDBJ whole genome shotgun (WGS) entry which is preliminary data.</text>
</comment>